<evidence type="ECO:0000256" key="1">
    <source>
        <dbReference type="SAM" id="MobiDB-lite"/>
    </source>
</evidence>
<feature type="non-terminal residue" evidence="2">
    <location>
        <position position="1"/>
    </location>
</feature>
<organism evidence="2 3">
    <name type="scientific">Prorocentrum cordatum</name>
    <dbReference type="NCBI Taxonomy" id="2364126"/>
    <lineage>
        <taxon>Eukaryota</taxon>
        <taxon>Sar</taxon>
        <taxon>Alveolata</taxon>
        <taxon>Dinophyceae</taxon>
        <taxon>Prorocentrales</taxon>
        <taxon>Prorocentraceae</taxon>
        <taxon>Prorocentrum</taxon>
    </lineage>
</organism>
<proteinExistence type="predicted"/>
<feature type="compositionally biased region" description="Low complexity" evidence="1">
    <location>
        <begin position="1"/>
        <end position="27"/>
    </location>
</feature>
<name>A0ABN9WCX0_9DINO</name>
<evidence type="ECO:0000313" key="3">
    <source>
        <dbReference type="Proteomes" id="UP001189429"/>
    </source>
</evidence>
<sequence>RPLPCSPASSLRAARAGGAASGAGPVRTAGWGLRGEGACPGLRPSAICHSGRLPRPALGRGRTAAAAAAAAGTGPEGTGGTDAARGGAEGRRGEGEGGGGGQSTLSTTAREMPPLQASMPQGRHLVWKSGAPNRAASRARGLENVAE</sequence>
<evidence type="ECO:0000313" key="2">
    <source>
        <dbReference type="EMBL" id="CAK0883019.1"/>
    </source>
</evidence>
<dbReference type="EMBL" id="CAUYUJ010018363">
    <property type="protein sequence ID" value="CAK0883019.1"/>
    <property type="molecule type" value="Genomic_DNA"/>
</dbReference>
<gene>
    <name evidence="2" type="ORF">PCOR1329_LOCUS65339</name>
</gene>
<protein>
    <submittedName>
        <fullName evidence="2">Uncharacterized protein</fullName>
    </submittedName>
</protein>
<comment type="caution">
    <text evidence="2">The sequence shown here is derived from an EMBL/GenBank/DDBJ whole genome shotgun (WGS) entry which is preliminary data.</text>
</comment>
<keyword evidence="3" id="KW-1185">Reference proteome</keyword>
<feature type="compositionally biased region" description="Low complexity" evidence="1">
    <location>
        <begin position="51"/>
        <end position="73"/>
    </location>
</feature>
<accession>A0ABN9WCX0</accession>
<feature type="region of interest" description="Disordered" evidence="1">
    <location>
        <begin position="1"/>
        <end position="147"/>
    </location>
</feature>
<dbReference type="Proteomes" id="UP001189429">
    <property type="component" value="Unassembled WGS sequence"/>
</dbReference>
<reference evidence="2" key="1">
    <citation type="submission" date="2023-10" db="EMBL/GenBank/DDBJ databases">
        <authorList>
            <person name="Chen Y."/>
            <person name="Shah S."/>
            <person name="Dougan E. K."/>
            <person name="Thang M."/>
            <person name="Chan C."/>
        </authorList>
    </citation>
    <scope>NUCLEOTIDE SEQUENCE [LARGE SCALE GENOMIC DNA]</scope>
</reference>